<keyword evidence="8" id="KW-0520">NAD</keyword>
<feature type="binding site" evidence="8">
    <location>
        <begin position="264"/>
        <end position="271"/>
    </location>
    <ligand>
        <name>NAD(+)</name>
        <dbReference type="ChEBI" id="CHEBI:57540"/>
    </ligand>
</feature>
<dbReference type="OrthoDB" id="361797at2759"/>
<dbReference type="PANTHER" id="PTHR43014">
    <property type="entry name" value="MERCURIC REDUCTASE"/>
    <property type="match status" value="1"/>
</dbReference>
<organism evidence="13 14">
    <name type="scientific">Ectocarpus siliculosus</name>
    <name type="common">Brown alga</name>
    <name type="synonym">Conferva siliculosa</name>
    <dbReference type="NCBI Taxonomy" id="2880"/>
    <lineage>
        <taxon>Eukaryota</taxon>
        <taxon>Sar</taxon>
        <taxon>Stramenopiles</taxon>
        <taxon>Ochrophyta</taxon>
        <taxon>PX clade</taxon>
        <taxon>Phaeophyceae</taxon>
        <taxon>Ectocarpales</taxon>
        <taxon>Ectocarpaceae</taxon>
        <taxon>Ectocarpus</taxon>
    </lineage>
</organism>
<reference evidence="13 14" key="1">
    <citation type="journal article" date="2010" name="Nature">
        <title>The Ectocarpus genome and the independent evolution of multicellularity in brown algae.</title>
        <authorList>
            <person name="Cock J.M."/>
            <person name="Sterck L."/>
            <person name="Rouze P."/>
            <person name="Scornet D."/>
            <person name="Allen A.E."/>
            <person name="Amoutzias G."/>
            <person name="Anthouard V."/>
            <person name="Artiguenave F."/>
            <person name="Aury J.M."/>
            <person name="Badger J.H."/>
            <person name="Beszteri B."/>
            <person name="Billiau K."/>
            <person name="Bonnet E."/>
            <person name="Bothwell J.H."/>
            <person name="Bowler C."/>
            <person name="Boyen C."/>
            <person name="Brownlee C."/>
            <person name="Carrano C.J."/>
            <person name="Charrier B."/>
            <person name="Cho G.Y."/>
            <person name="Coelho S.M."/>
            <person name="Collen J."/>
            <person name="Corre E."/>
            <person name="Da Silva C."/>
            <person name="Delage L."/>
            <person name="Delaroque N."/>
            <person name="Dittami S.M."/>
            <person name="Doulbeau S."/>
            <person name="Elias M."/>
            <person name="Farnham G."/>
            <person name="Gachon C.M."/>
            <person name="Gschloessl B."/>
            <person name="Heesch S."/>
            <person name="Jabbari K."/>
            <person name="Jubin C."/>
            <person name="Kawai H."/>
            <person name="Kimura K."/>
            <person name="Kloareg B."/>
            <person name="Kupper F.C."/>
            <person name="Lang D."/>
            <person name="Le Bail A."/>
            <person name="Leblanc C."/>
            <person name="Lerouge P."/>
            <person name="Lohr M."/>
            <person name="Lopez P.J."/>
            <person name="Martens C."/>
            <person name="Maumus F."/>
            <person name="Michel G."/>
            <person name="Miranda-Saavedra D."/>
            <person name="Morales J."/>
            <person name="Moreau H."/>
            <person name="Motomura T."/>
            <person name="Nagasato C."/>
            <person name="Napoli C.A."/>
            <person name="Nelson D.R."/>
            <person name="Nyvall-Collen P."/>
            <person name="Peters A.F."/>
            <person name="Pommier C."/>
            <person name="Potin P."/>
            <person name="Poulain J."/>
            <person name="Quesneville H."/>
            <person name="Read B."/>
            <person name="Rensing S.A."/>
            <person name="Ritter A."/>
            <person name="Rousvoal S."/>
            <person name="Samanta M."/>
            <person name="Samson G."/>
            <person name="Schroeder D.C."/>
            <person name="Segurens B."/>
            <person name="Strittmatter M."/>
            <person name="Tonon T."/>
            <person name="Tregear J.W."/>
            <person name="Valentin K."/>
            <person name="von Dassow P."/>
            <person name="Yamagishi T."/>
            <person name="Van de Peer Y."/>
            <person name="Wincker P."/>
        </authorList>
    </citation>
    <scope>NUCLEOTIDE SEQUENCE [LARGE SCALE GENOMIC DNA]</scope>
    <source>
        <strain evidence="14">Ec32 / CCAP1310/4</strain>
    </source>
</reference>
<comment type="similarity">
    <text evidence="1 10">Belongs to the class-I pyridine nucleotide-disulfide oxidoreductase family.</text>
</comment>
<evidence type="ECO:0000256" key="7">
    <source>
        <dbReference type="ARBA" id="ARBA00023284"/>
    </source>
</evidence>
<dbReference type="STRING" id="2880.D8LQL6"/>
<evidence type="ECO:0000313" key="13">
    <source>
        <dbReference type="EMBL" id="CBN78780.1"/>
    </source>
</evidence>
<dbReference type="InterPro" id="IPR004099">
    <property type="entry name" value="Pyr_nucl-diS_OxRdtase_dimer"/>
</dbReference>
<dbReference type="PIRSF" id="PIRSF000350">
    <property type="entry name" value="Mercury_reductase_MerA"/>
    <property type="match status" value="1"/>
</dbReference>
<evidence type="ECO:0000256" key="2">
    <source>
        <dbReference type="ARBA" id="ARBA00022630"/>
    </source>
</evidence>
<dbReference type="Proteomes" id="UP000002630">
    <property type="component" value="Linkage Group LG04"/>
</dbReference>
<evidence type="ECO:0000256" key="3">
    <source>
        <dbReference type="ARBA" id="ARBA00022827"/>
    </source>
</evidence>
<evidence type="ECO:0000256" key="5">
    <source>
        <dbReference type="ARBA" id="ARBA00023002"/>
    </source>
</evidence>
<keyword evidence="4" id="KW-0521">NADP</keyword>
<gene>
    <name evidence="13" type="ORF">Esi_0006_0185</name>
</gene>
<evidence type="ECO:0000256" key="10">
    <source>
        <dbReference type="RuleBase" id="RU003691"/>
    </source>
</evidence>
<feature type="binding site" evidence="8">
    <location>
        <position position="137"/>
    </location>
    <ligand>
        <name>FAD</name>
        <dbReference type="ChEBI" id="CHEBI:57692"/>
    </ligand>
</feature>
<comment type="cofactor">
    <cofactor evidence="8">
        <name>FAD</name>
        <dbReference type="ChEBI" id="CHEBI:57692"/>
    </cofactor>
    <text evidence="8">Binds 1 FAD per subunit.</text>
</comment>
<dbReference type="AlphaFoldDB" id="D8LQL6"/>
<feature type="binding site" evidence="8">
    <location>
        <position position="287"/>
    </location>
    <ligand>
        <name>NAD(+)</name>
        <dbReference type="ChEBI" id="CHEBI:57540"/>
    </ligand>
</feature>
<protein>
    <submittedName>
        <fullName evidence="13">Mercuric reductase</fullName>
    </submittedName>
</protein>
<dbReference type="EMBL" id="FN648818">
    <property type="protein sequence ID" value="CBN78780.1"/>
    <property type="molecule type" value="Genomic_DNA"/>
</dbReference>
<evidence type="ECO:0000313" key="14">
    <source>
        <dbReference type="Proteomes" id="UP000002630"/>
    </source>
</evidence>
<dbReference type="PRINTS" id="PR00368">
    <property type="entry name" value="FADPNR"/>
</dbReference>
<dbReference type="PROSITE" id="PS00076">
    <property type="entry name" value="PYRIDINE_REDOX_1"/>
    <property type="match status" value="1"/>
</dbReference>
<evidence type="ECO:0000259" key="11">
    <source>
        <dbReference type="Pfam" id="PF02852"/>
    </source>
</evidence>
<dbReference type="SUPFAM" id="SSF51905">
    <property type="entry name" value="FAD/NAD(P)-binding domain"/>
    <property type="match status" value="1"/>
</dbReference>
<dbReference type="FunFam" id="3.30.390.30:FF:000001">
    <property type="entry name" value="Dihydrolipoyl dehydrogenase"/>
    <property type="match status" value="1"/>
</dbReference>
<dbReference type="SUPFAM" id="SSF55424">
    <property type="entry name" value="FAD/NAD-linked reductases, dimerisation (C-terminal) domain"/>
    <property type="match status" value="1"/>
</dbReference>
<accession>D8LQL6</accession>
<dbReference type="PRINTS" id="PR00411">
    <property type="entry name" value="PNDRDTASEI"/>
</dbReference>
<dbReference type="eggNOG" id="KOG1335">
    <property type="taxonomic scope" value="Eukaryota"/>
</dbReference>
<dbReference type="InterPro" id="IPR023753">
    <property type="entry name" value="FAD/NAD-binding_dom"/>
</dbReference>
<keyword evidence="6" id="KW-1015">Disulfide bond</keyword>
<proteinExistence type="inferred from homology"/>
<dbReference type="InterPro" id="IPR036188">
    <property type="entry name" value="FAD/NAD-bd_sf"/>
</dbReference>
<feature type="binding site" evidence="8">
    <location>
        <position position="404"/>
    </location>
    <ligand>
        <name>FAD</name>
        <dbReference type="ChEBI" id="CHEBI:57692"/>
    </ligand>
</feature>
<dbReference type="NCBIfam" id="NF004991">
    <property type="entry name" value="PRK06370.1-3"/>
    <property type="match status" value="1"/>
</dbReference>
<dbReference type="OMA" id="FTHQGKY"/>
<keyword evidence="7 10" id="KW-0676">Redox-active center</keyword>
<dbReference type="InterPro" id="IPR012999">
    <property type="entry name" value="Pyr_OxRdtase_I_AS"/>
</dbReference>
<feature type="disulfide bond" description="Redox-active" evidence="9">
    <location>
        <begin position="128"/>
        <end position="133"/>
    </location>
</feature>
<dbReference type="GO" id="GO:0003955">
    <property type="term" value="F:NAD(P)H dehydrogenase (quinone) activity"/>
    <property type="evidence" value="ECO:0007669"/>
    <property type="project" value="TreeGrafter"/>
</dbReference>
<dbReference type="Pfam" id="PF02852">
    <property type="entry name" value="Pyr_redox_dim"/>
    <property type="match status" value="1"/>
</dbReference>
<keyword evidence="8" id="KW-0547">Nucleotide-binding</keyword>
<evidence type="ECO:0000256" key="9">
    <source>
        <dbReference type="PIRSR" id="PIRSR000350-4"/>
    </source>
</evidence>
<keyword evidence="3 8" id="KW-0274">FAD</keyword>
<dbReference type="Gene3D" id="3.50.50.60">
    <property type="entry name" value="FAD/NAD(P)-binding domain"/>
    <property type="match status" value="2"/>
</dbReference>
<name>D8LQL6_ECTSI</name>
<dbReference type="InterPro" id="IPR016156">
    <property type="entry name" value="FAD/NAD-linked_Rdtase_dimer_sf"/>
</dbReference>
<keyword evidence="2 10" id="KW-0285">Flavoprotein</keyword>
<evidence type="ECO:0000256" key="6">
    <source>
        <dbReference type="ARBA" id="ARBA00023157"/>
    </source>
</evidence>
<dbReference type="GO" id="GO:0050660">
    <property type="term" value="F:flavin adenine dinucleotide binding"/>
    <property type="evidence" value="ECO:0007669"/>
    <property type="project" value="TreeGrafter"/>
</dbReference>
<evidence type="ECO:0000256" key="4">
    <source>
        <dbReference type="ARBA" id="ARBA00022857"/>
    </source>
</evidence>
<sequence length="573" mass="61877">MAPPQSEGSVDAQALEIIAELKAGTKTIADLLGPLTGTKDMTPAINIRPGSKDPVPAAPQAEFLPKDDYNVKLVSNVGPTDYVNPEPLEKYDLVVIGSGAAGLLSVIIANGLGKTCALVEQHAMGGDCLNVGCVPSKALIACATRLHEVQHSAEFGVEIKGEVGVDFGKVMKRMRRVRSDISEHDSVARYSRDFVKHIFLGRGVFTSADTIEVAGKKLKFDKAMVATGASAAVPPVPGLKDTPHLTNSNFWNLEELPPRMGVIGAGPIGLEMSQAMQRLGCKVTCFEYADQLLPREDPDAARCLEGALLEDGLDIRLGARIKRVECDEDGGQFKAPFKACRVILDKNGEEEVYECDCLLNATGRVPNVFGVGLDDAGVDYNNRQGVVIDDYFRTTSPNIYACGDCASPYKFTHAADWQARVAIRNMFLGDKNKQSDLLVPWCTYTEPEVAHVGKYEAELKENGVEFESYMRQLKDVDRAKCEGITEGFAKITVEKGSNGRILGATVVGPNAGSMISELTICIQNNVSMGQLAGTIHPYPTAAECIRQAANLYIKTYRTPAVNKALDIIMAEQS</sequence>
<feature type="binding site" evidence="8">
    <location>
        <position position="203"/>
    </location>
    <ligand>
        <name>FAD</name>
        <dbReference type="ChEBI" id="CHEBI:57692"/>
    </ligand>
</feature>
<feature type="domain" description="Pyridine nucleotide-disulphide oxidoreductase dimerisation" evidence="11">
    <location>
        <begin position="439"/>
        <end position="548"/>
    </location>
</feature>
<dbReference type="EMBL" id="FN649729">
    <property type="protein sequence ID" value="CBN78780.1"/>
    <property type="molecule type" value="Genomic_DNA"/>
</dbReference>
<dbReference type="InParanoid" id="D8LQL6"/>
<dbReference type="Gene3D" id="3.30.390.30">
    <property type="match status" value="1"/>
</dbReference>
<dbReference type="Pfam" id="PF07992">
    <property type="entry name" value="Pyr_redox_2"/>
    <property type="match status" value="1"/>
</dbReference>
<dbReference type="GO" id="GO:0016668">
    <property type="term" value="F:oxidoreductase activity, acting on a sulfur group of donors, NAD(P) as acceptor"/>
    <property type="evidence" value="ECO:0007669"/>
    <property type="project" value="InterPro"/>
</dbReference>
<feature type="domain" description="FAD/NAD(P)-binding" evidence="12">
    <location>
        <begin position="91"/>
        <end position="419"/>
    </location>
</feature>
<evidence type="ECO:0000256" key="8">
    <source>
        <dbReference type="PIRSR" id="PIRSR000350-3"/>
    </source>
</evidence>
<dbReference type="PANTHER" id="PTHR43014:SF2">
    <property type="entry name" value="MERCURIC REDUCTASE"/>
    <property type="match status" value="1"/>
</dbReference>
<evidence type="ECO:0000256" key="1">
    <source>
        <dbReference type="ARBA" id="ARBA00007532"/>
    </source>
</evidence>
<keyword evidence="5 10" id="KW-0560">Oxidoreductase</keyword>
<dbReference type="InterPro" id="IPR001100">
    <property type="entry name" value="Pyr_nuc-diS_OxRdtase"/>
</dbReference>
<evidence type="ECO:0000259" key="12">
    <source>
        <dbReference type="Pfam" id="PF07992"/>
    </source>
</evidence>
<keyword evidence="14" id="KW-1185">Reference proteome</keyword>
<feature type="binding site" evidence="8">
    <location>
        <position position="363"/>
    </location>
    <ligand>
        <name>NAD(+)</name>
        <dbReference type="ChEBI" id="CHEBI:57540"/>
    </ligand>
</feature>